<dbReference type="Proteomes" id="UP000543642">
    <property type="component" value="Unassembled WGS sequence"/>
</dbReference>
<evidence type="ECO:0000256" key="6">
    <source>
        <dbReference type="ARBA" id="ARBA00023125"/>
    </source>
</evidence>
<dbReference type="Gene3D" id="3.40.50.300">
    <property type="entry name" value="P-loop containing nucleotide triphosphate hydrolases"/>
    <property type="match status" value="2"/>
</dbReference>
<evidence type="ECO:0000256" key="8">
    <source>
        <dbReference type="ARBA" id="ARBA00034617"/>
    </source>
</evidence>
<dbReference type="GO" id="GO:0000725">
    <property type="term" value="P:recombinational repair"/>
    <property type="evidence" value="ECO:0007669"/>
    <property type="project" value="TreeGrafter"/>
</dbReference>
<dbReference type="SUPFAM" id="SSF52540">
    <property type="entry name" value="P-loop containing nucleoside triphosphate hydrolases"/>
    <property type="match status" value="1"/>
</dbReference>
<dbReference type="InterPro" id="IPR014016">
    <property type="entry name" value="UvrD-like_ATP-bd"/>
</dbReference>
<dbReference type="PANTHER" id="PTHR11070:SF2">
    <property type="entry name" value="ATP-DEPENDENT DNA HELICASE SRS2"/>
    <property type="match status" value="1"/>
</dbReference>
<dbReference type="CDD" id="cd17932">
    <property type="entry name" value="DEXQc_UvrD"/>
    <property type="match status" value="1"/>
</dbReference>
<feature type="domain" description="UvrD-like helicase C-terminal" evidence="13">
    <location>
        <begin position="277"/>
        <end position="540"/>
    </location>
</feature>
<dbReference type="InterPro" id="IPR014017">
    <property type="entry name" value="DNA_helicase_UvrD-like_C"/>
</dbReference>
<evidence type="ECO:0000256" key="5">
    <source>
        <dbReference type="ARBA" id="ARBA00022840"/>
    </source>
</evidence>
<dbReference type="InterPro" id="IPR013986">
    <property type="entry name" value="DExx_box_DNA_helicase_dom_sf"/>
</dbReference>
<dbReference type="GO" id="GO:0043138">
    <property type="term" value="F:3'-5' DNA helicase activity"/>
    <property type="evidence" value="ECO:0007669"/>
    <property type="project" value="UniProtKB-EC"/>
</dbReference>
<evidence type="ECO:0000256" key="7">
    <source>
        <dbReference type="ARBA" id="ARBA00023235"/>
    </source>
</evidence>
<evidence type="ECO:0000256" key="3">
    <source>
        <dbReference type="ARBA" id="ARBA00022801"/>
    </source>
</evidence>
<dbReference type="Gene3D" id="1.10.486.10">
    <property type="entry name" value="PCRA, domain 4"/>
    <property type="match status" value="1"/>
</dbReference>
<evidence type="ECO:0000256" key="2">
    <source>
        <dbReference type="ARBA" id="ARBA00022741"/>
    </source>
</evidence>
<keyword evidence="5 11" id="KW-0067">ATP-binding</keyword>
<evidence type="ECO:0000313" key="14">
    <source>
        <dbReference type="EMBL" id="MBB5263009.1"/>
    </source>
</evidence>
<evidence type="ECO:0000256" key="4">
    <source>
        <dbReference type="ARBA" id="ARBA00022806"/>
    </source>
</evidence>
<dbReference type="PROSITE" id="PS51198">
    <property type="entry name" value="UVRD_HELICASE_ATP_BIND"/>
    <property type="match status" value="1"/>
</dbReference>
<dbReference type="GO" id="GO:0005829">
    <property type="term" value="C:cytosol"/>
    <property type="evidence" value="ECO:0007669"/>
    <property type="project" value="TreeGrafter"/>
</dbReference>
<keyword evidence="15" id="KW-1185">Reference proteome</keyword>
<dbReference type="Pfam" id="PF00580">
    <property type="entry name" value="UvrD-helicase"/>
    <property type="match status" value="1"/>
</dbReference>
<keyword evidence="3 11" id="KW-0378">Hydrolase</keyword>
<evidence type="ECO:0000256" key="10">
    <source>
        <dbReference type="ARBA" id="ARBA00048988"/>
    </source>
</evidence>
<gene>
    <name evidence="14" type="ORF">HNP82_000103</name>
</gene>
<keyword evidence="6" id="KW-0238">DNA-binding</keyword>
<evidence type="ECO:0000313" key="15">
    <source>
        <dbReference type="Proteomes" id="UP000543642"/>
    </source>
</evidence>
<dbReference type="PANTHER" id="PTHR11070">
    <property type="entry name" value="UVRD / RECB / PCRA DNA HELICASE FAMILY MEMBER"/>
    <property type="match status" value="1"/>
</dbReference>
<accession>A0A7W8H6W9</accession>
<dbReference type="EMBL" id="JACHFW010000001">
    <property type="protein sequence ID" value="MBB5263009.1"/>
    <property type="molecule type" value="Genomic_DNA"/>
</dbReference>
<dbReference type="RefSeq" id="WP_183770269.1">
    <property type="nucleotide sequence ID" value="NZ_CAWVEG010000204.1"/>
</dbReference>
<dbReference type="GO" id="GO:0005524">
    <property type="term" value="F:ATP binding"/>
    <property type="evidence" value="ECO:0007669"/>
    <property type="project" value="UniProtKB-UniRule"/>
</dbReference>
<dbReference type="InterPro" id="IPR000212">
    <property type="entry name" value="DNA_helicase_UvrD/REP"/>
</dbReference>
<protein>
    <recommendedName>
        <fullName evidence="9">DNA 3'-5' helicase</fullName>
        <ecNumber evidence="9">5.6.2.4</ecNumber>
    </recommendedName>
</protein>
<dbReference type="InterPro" id="IPR027417">
    <property type="entry name" value="P-loop_NTPase"/>
</dbReference>
<reference evidence="14 15" key="1">
    <citation type="submission" date="2020-08" db="EMBL/GenBank/DDBJ databases">
        <title>Genomic Encyclopedia of Type Strains, Phase IV (KMG-IV): sequencing the most valuable type-strain genomes for metagenomic binning, comparative biology and taxonomic classification.</title>
        <authorList>
            <person name="Goeker M."/>
        </authorList>
    </citation>
    <scope>NUCLEOTIDE SEQUENCE [LARGE SCALE GENOMIC DNA]</scope>
    <source>
        <strain evidence="14 15">DSM 106146</strain>
    </source>
</reference>
<keyword evidence="2 11" id="KW-0547">Nucleotide-binding</keyword>
<dbReference type="GO" id="GO:0016787">
    <property type="term" value="F:hydrolase activity"/>
    <property type="evidence" value="ECO:0007669"/>
    <property type="project" value="UniProtKB-UniRule"/>
</dbReference>
<evidence type="ECO:0000256" key="1">
    <source>
        <dbReference type="ARBA" id="ARBA00009922"/>
    </source>
</evidence>
<proteinExistence type="inferred from homology"/>
<dbReference type="EC" id="5.6.2.4" evidence="9"/>
<dbReference type="Pfam" id="PF13361">
    <property type="entry name" value="UvrD_C"/>
    <property type="match status" value="2"/>
</dbReference>
<keyword evidence="4 11" id="KW-0347">Helicase</keyword>
<comment type="catalytic activity">
    <reaction evidence="8">
        <text>Couples ATP hydrolysis with the unwinding of duplex DNA by translocating in the 3'-5' direction.</text>
        <dbReference type="EC" id="5.6.2.4"/>
    </reaction>
</comment>
<evidence type="ECO:0000256" key="11">
    <source>
        <dbReference type="PROSITE-ProRule" id="PRU00560"/>
    </source>
</evidence>
<dbReference type="PROSITE" id="PS51217">
    <property type="entry name" value="UVRD_HELICASE_CTER"/>
    <property type="match status" value="1"/>
</dbReference>
<dbReference type="GO" id="GO:0003677">
    <property type="term" value="F:DNA binding"/>
    <property type="evidence" value="ECO:0007669"/>
    <property type="project" value="UniProtKB-KW"/>
</dbReference>
<dbReference type="AlphaFoldDB" id="A0A7W8H6W9"/>
<feature type="domain" description="UvrD-like helicase ATP-binding" evidence="12">
    <location>
        <begin position="1"/>
        <end position="276"/>
    </location>
</feature>
<keyword evidence="7" id="KW-0413">Isomerase</keyword>
<sequence length="668" mass="77292">MSFNPAQQEAISHVAGPAMILAGPGSGKTTVITQRVRYLIEEAGVHPASILVVTFTKAAAREMKERFFALCKGQPMPVSFGTFHSIFFAVLKAAYNYTAGDIITDSRRMELFRQIVEEMDLEIDDMADFIVNVSGEVSLVKGENMSLDHYYSVNCADDVFKAIYKAYGRKLKENRLIDFDDMLLYTWELFKARPDILGAWQKKFQYILIDEFQDINQVQYEIIRMMAAPENNLFIVGDDDQSIYRFRGARPEIMLGFTKDYPKSKTILLDINYRCTQQIVEGALQVIKNNRERYEKQLKAFHSGGEPIEVKMFNTMAEEYETLIREVYQSHKEDKMPLKDMAVLYRTNTGARLLVAKLMEYNIPFRMKDSVPNLFDHWIAKDIFAYIKAALGQASRSDYLRIINRPKRYISRQMLTGTGHFLETLKASYAGKDWALERLDRLAYDLESLGKMNPYGAVNYIRYGVGYDNFLIEYARDHRVKEEDLLDIVTELQDSAKNYESFQDWFAYMEDYGLKLKEKSRRREETADGLVLSTMHSAKGLEYSTVFIIDANEGVMPHKKAVMEADVEEERRMFYVAMTRARNKLHIYFAKERYHKPADMSRFVGELLVDRSLFRTGARVRHRIYGEGTITKVTQTAVTILFTESKEIKTLNISFCISNGLLRLLHNE</sequence>
<dbReference type="GO" id="GO:0033202">
    <property type="term" value="C:DNA helicase complex"/>
    <property type="evidence" value="ECO:0007669"/>
    <property type="project" value="TreeGrafter"/>
</dbReference>
<evidence type="ECO:0000256" key="9">
    <source>
        <dbReference type="ARBA" id="ARBA00034808"/>
    </source>
</evidence>
<evidence type="ECO:0000259" key="12">
    <source>
        <dbReference type="PROSITE" id="PS51198"/>
    </source>
</evidence>
<organism evidence="14 15">
    <name type="scientific">Catenibacillus scindens</name>
    <dbReference type="NCBI Taxonomy" id="673271"/>
    <lineage>
        <taxon>Bacteria</taxon>
        <taxon>Bacillati</taxon>
        <taxon>Bacillota</taxon>
        <taxon>Clostridia</taxon>
        <taxon>Lachnospirales</taxon>
        <taxon>Lachnospiraceae</taxon>
        <taxon>Catenibacillus</taxon>
    </lineage>
</organism>
<dbReference type="Gene3D" id="1.10.10.160">
    <property type="match status" value="1"/>
</dbReference>
<dbReference type="CDD" id="cd18807">
    <property type="entry name" value="SF1_C_UvrD"/>
    <property type="match status" value="1"/>
</dbReference>
<feature type="binding site" evidence="11">
    <location>
        <begin position="22"/>
        <end position="29"/>
    </location>
    <ligand>
        <name>ATP</name>
        <dbReference type="ChEBI" id="CHEBI:30616"/>
    </ligand>
</feature>
<comment type="caution">
    <text evidence="14">The sequence shown here is derived from an EMBL/GenBank/DDBJ whole genome shotgun (WGS) entry which is preliminary data.</text>
</comment>
<evidence type="ECO:0000259" key="13">
    <source>
        <dbReference type="PROSITE" id="PS51217"/>
    </source>
</evidence>
<name>A0A7W8H6W9_9FIRM</name>
<comment type="similarity">
    <text evidence="1">Belongs to the helicase family. UvrD subfamily.</text>
</comment>
<comment type="catalytic activity">
    <reaction evidence="10">
        <text>ATP + H2O = ADP + phosphate + H(+)</text>
        <dbReference type="Rhea" id="RHEA:13065"/>
        <dbReference type="ChEBI" id="CHEBI:15377"/>
        <dbReference type="ChEBI" id="CHEBI:15378"/>
        <dbReference type="ChEBI" id="CHEBI:30616"/>
        <dbReference type="ChEBI" id="CHEBI:43474"/>
        <dbReference type="ChEBI" id="CHEBI:456216"/>
        <dbReference type="EC" id="5.6.2.4"/>
    </reaction>
</comment>